<gene>
    <name evidence="1" type="ORF">KXQ929_LOCUS49686</name>
</gene>
<name>A0A820MNG7_9BILA</name>
<sequence>MPTTTTATPSLSNETISMIAKQHLQSATERIVEIYHNDQLDTSI</sequence>
<evidence type="ECO:0000313" key="2">
    <source>
        <dbReference type="Proteomes" id="UP000663868"/>
    </source>
</evidence>
<reference evidence="1" key="1">
    <citation type="submission" date="2021-02" db="EMBL/GenBank/DDBJ databases">
        <authorList>
            <person name="Nowell W R."/>
        </authorList>
    </citation>
    <scope>NUCLEOTIDE SEQUENCE</scope>
</reference>
<feature type="non-terminal residue" evidence="1">
    <location>
        <position position="44"/>
    </location>
</feature>
<protein>
    <submittedName>
        <fullName evidence="1">Uncharacterized protein</fullName>
    </submittedName>
</protein>
<proteinExistence type="predicted"/>
<dbReference type="EMBL" id="CAJOBB010021521">
    <property type="protein sequence ID" value="CAF4376964.1"/>
    <property type="molecule type" value="Genomic_DNA"/>
</dbReference>
<dbReference type="Proteomes" id="UP000663868">
    <property type="component" value="Unassembled WGS sequence"/>
</dbReference>
<evidence type="ECO:0000313" key="1">
    <source>
        <dbReference type="EMBL" id="CAF4376964.1"/>
    </source>
</evidence>
<organism evidence="1 2">
    <name type="scientific">Adineta steineri</name>
    <dbReference type="NCBI Taxonomy" id="433720"/>
    <lineage>
        <taxon>Eukaryota</taxon>
        <taxon>Metazoa</taxon>
        <taxon>Spiralia</taxon>
        <taxon>Gnathifera</taxon>
        <taxon>Rotifera</taxon>
        <taxon>Eurotatoria</taxon>
        <taxon>Bdelloidea</taxon>
        <taxon>Adinetida</taxon>
        <taxon>Adinetidae</taxon>
        <taxon>Adineta</taxon>
    </lineage>
</organism>
<dbReference type="AlphaFoldDB" id="A0A820MNG7"/>
<comment type="caution">
    <text evidence="1">The sequence shown here is derived from an EMBL/GenBank/DDBJ whole genome shotgun (WGS) entry which is preliminary data.</text>
</comment>
<accession>A0A820MNG7</accession>